<dbReference type="SUPFAM" id="SSF52833">
    <property type="entry name" value="Thioredoxin-like"/>
    <property type="match status" value="1"/>
</dbReference>
<dbReference type="Pfam" id="PF00175">
    <property type="entry name" value="NAD_binding_1"/>
    <property type="match status" value="1"/>
</dbReference>
<dbReference type="InterPro" id="IPR017927">
    <property type="entry name" value="FAD-bd_FR_type"/>
</dbReference>
<dbReference type="GO" id="GO:0016491">
    <property type="term" value="F:oxidoreductase activity"/>
    <property type="evidence" value="ECO:0007669"/>
    <property type="project" value="InterPro"/>
</dbReference>
<reference evidence="8" key="1">
    <citation type="submission" date="2023-06" db="EMBL/GenBank/DDBJ databases">
        <title>Genome-scale phylogeny and comparative genomics of the fungal order Sordariales.</title>
        <authorList>
            <consortium name="Lawrence Berkeley National Laboratory"/>
            <person name="Hensen N."/>
            <person name="Bonometti L."/>
            <person name="Westerberg I."/>
            <person name="Brannstrom I.O."/>
            <person name="Guillou S."/>
            <person name="Cros-Aarteil S."/>
            <person name="Calhoun S."/>
            <person name="Haridas S."/>
            <person name="Kuo A."/>
            <person name="Mondo S."/>
            <person name="Pangilinan J."/>
            <person name="Riley R."/>
            <person name="Labutti K."/>
            <person name="Andreopoulos B."/>
            <person name="Lipzen A."/>
            <person name="Chen C."/>
            <person name="Yanf M."/>
            <person name="Daum C."/>
            <person name="Ng V."/>
            <person name="Clum A."/>
            <person name="Steindorff A."/>
            <person name="Ohm R."/>
            <person name="Martin F."/>
            <person name="Silar P."/>
            <person name="Natvig D."/>
            <person name="Lalanne C."/>
            <person name="Gautier V."/>
            <person name="Ament-Velasquez S.L."/>
            <person name="Kruys A."/>
            <person name="Hutchinson M.I."/>
            <person name="Powell A.J."/>
            <person name="Barry K."/>
            <person name="Miller A.N."/>
            <person name="Grigoriev I.V."/>
            <person name="Debuchy R."/>
            <person name="Gladieux P."/>
            <person name="Thoren M.H."/>
            <person name="Johannesson H."/>
        </authorList>
    </citation>
    <scope>NUCLEOTIDE SEQUENCE</scope>
    <source>
        <strain evidence="8">CBS 606.72</strain>
    </source>
</reference>
<evidence type="ECO:0000313" key="9">
    <source>
        <dbReference type="Proteomes" id="UP001175000"/>
    </source>
</evidence>
<dbReference type="CDD" id="cd03062">
    <property type="entry name" value="TRX_Fd_Sucrase"/>
    <property type="match status" value="1"/>
</dbReference>
<feature type="region of interest" description="Disordered" evidence="6">
    <location>
        <begin position="560"/>
        <end position="581"/>
    </location>
</feature>
<comment type="caution">
    <text evidence="8">The sequence shown here is derived from an EMBL/GenBank/DDBJ whole genome shotgun (WGS) entry which is preliminary data.</text>
</comment>
<comment type="similarity">
    <text evidence="4">Belongs to the AIM32 family.</text>
</comment>
<dbReference type="PANTHER" id="PTHR31902:SF7">
    <property type="entry name" value="ALTERED INHERITANCE OF MITOCHONDRIA PROTEIN 32"/>
    <property type="match status" value="1"/>
</dbReference>
<keyword evidence="9" id="KW-1185">Reference proteome</keyword>
<dbReference type="SUPFAM" id="SSF63380">
    <property type="entry name" value="Riboflavin synthase domain-like"/>
    <property type="match status" value="1"/>
</dbReference>
<evidence type="ECO:0000256" key="1">
    <source>
        <dbReference type="ARBA" id="ARBA00001974"/>
    </source>
</evidence>
<dbReference type="SUPFAM" id="SSF52343">
    <property type="entry name" value="Ferredoxin reductase-like, C-terminal NADP-linked domain"/>
    <property type="match status" value="1"/>
</dbReference>
<evidence type="ECO:0000256" key="6">
    <source>
        <dbReference type="SAM" id="MobiDB-lite"/>
    </source>
</evidence>
<comment type="cofactor">
    <cofactor evidence="1">
        <name>FAD</name>
        <dbReference type="ChEBI" id="CHEBI:57692"/>
    </cofactor>
</comment>
<sequence length="743" mass="81257">MILRAIPLKLPPWHRLFSTKSPPFPVIATCPSPTSACAPTPTMPSGFEIDHKTPLNGLISNYAQQVLICTGKDDWPSKIEDDNSGDNLAADLKELVGGRGAVFSDPFHNISILNSSFPSSVSKKSPLQTTSAYLLPSFKYVPFLPRVSFDSVEALVKGYLLPEKLHVAHEGLSPIHRDRLTRKPAYRELLWGVRDVEDILVLVCGHGGRDQRCGVFGPLLKREFEEKLGGVGVDVLTGEVAIGVEDRELSARGVEEKRTAARVGLISHIGGHKFAGNVICYLPPELKTREGESHPLAGCGIWFGRVEPKHVEGIVRETILKGNVIEELFRGGIRQDGTIRSSEGKSDIVNTRRFLLALGAFGLVSLFYGRYAPDTRSRLDEKRFVPFVITHKEKVSNSAFILTVAPRGFKEQEDEDSGTDRPSHQNRDLLERAWNHGLWSVEIKQPQIQVSRDYTPLPPASSEVEDTELRHSKLRFLIRKIDGGEVSTYLSRLQVGDTVELRGPHLGFDVRARLGTADSLVFLAGGTGIAPALQAARALLNDRTPSPSKPSVSILWANRHRDDCPATPSPQQDATRTPRDAPNAMTSLLCQLKSRYGNRLTYASTVDDEGTFISDRDVLIAAQKSHRKLSNDTTLTRTPSSSLSPAATPCTYHSASALPSSPGHDATLEKNTPCGCIDANGSPLQNSGKNLLVVSGPEGFINHFAGPKLWAQGTELQGPLGGVAARLWASNPKLWENWLVLKL</sequence>
<feature type="domain" description="FAD-binding FR-type" evidence="7">
    <location>
        <begin position="382"/>
        <end position="511"/>
    </location>
</feature>
<dbReference type="Pfam" id="PF00970">
    <property type="entry name" value="FAD_binding_6"/>
    <property type="match status" value="1"/>
</dbReference>
<dbReference type="Proteomes" id="UP001175000">
    <property type="component" value="Unassembled WGS sequence"/>
</dbReference>
<keyword evidence="3" id="KW-0274">FAD</keyword>
<evidence type="ECO:0000313" key="8">
    <source>
        <dbReference type="EMBL" id="KAK0626502.1"/>
    </source>
</evidence>
<dbReference type="InterPro" id="IPR009737">
    <property type="entry name" value="Aim32/Apd1-like"/>
</dbReference>
<dbReference type="Gene3D" id="3.40.50.80">
    <property type="entry name" value="Nucleotide-binding domain of ferredoxin-NADP reductase (FNR) module"/>
    <property type="match status" value="1"/>
</dbReference>
<proteinExistence type="inferred from homology"/>
<gene>
    <name evidence="8" type="ORF">B0T14DRAFT_534637</name>
</gene>
<dbReference type="Gene3D" id="3.40.30.10">
    <property type="entry name" value="Glutaredoxin"/>
    <property type="match status" value="1"/>
</dbReference>
<dbReference type="InterPro" id="IPR017938">
    <property type="entry name" value="Riboflavin_synthase-like_b-brl"/>
</dbReference>
<keyword evidence="2" id="KW-0285">Flavoprotein</keyword>
<dbReference type="AlphaFoldDB" id="A0AA39X3X0"/>
<organism evidence="8 9">
    <name type="scientific">Immersiella caudata</name>
    <dbReference type="NCBI Taxonomy" id="314043"/>
    <lineage>
        <taxon>Eukaryota</taxon>
        <taxon>Fungi</taxon>
        <taxon>Dikarya</taxon>
        <taxon>Ascomycota</taxon>
        <taxon>Pezizomycotina</taxon>
        <taxon>Sordariomycetes</taxon>
        <taxon>Sordariomycetidae</taxon>
        <taxon>Sordariales</taxon>
        <taxon>Lasiosphaeriaceae</taxon>
        <taxon>Immersiella</taxon>
    </lineage>
</organism>
<evidence type="ECO:0000256" key="3">
    <source>
        <dbReference type="ARBA" id="ARBA00022827"/>
    </source>
</evidence>
<dbReference type="InterPro" id="IPR001433">
    <property type="entry name" value="OxRdtase_FAD/NAD-bd"/>
</dbReference>
<dbReference type="PANTHER" id="PTHR31902">
    <property type="entry name" value="ACTIN PATCHES DISTAL PROTEIN 1"/>
    <property type="match status" value="1"/>
</dbReference>
<name>A0AA39X3X0_9PEZI</name>
<evidence type="ECO:0000259" key="7">
    <source>
        <dbReference type="PROSITE" id="PS51384"/>
    </source>
</evidence>
<dbReference type="Pfam" id="PF06999">
    <property type="entry name" value="Suc_Fer-like"/>
    <property type="match status" value="1"/>
</dbReference>
<evidence type="ECO:0000256" key="5">
    <source>
        <dbReference type="ARBA" id="ARBA00040895"/>
    </source>
</evidence>
<dbReference type="EMBL" id="JAULSU010000002">
    <property type="protein sequence ID" value="KAK0626502.1"/>
    <property type="molecule type" value="Genomic_DNA"/>
</dbReference>
<dbReference type="CDD" id="cd06183">
    <property type="entry name" value="cyt_b5_reduct_like"/>
    <property type="match status" value="1"/>
</dbReference>
<accession>A0AA39X3X0</accession>
<dbReference type="PRINTS" id="PR00406">
    <property type="entry name" value="CYTB5RDTASE"/>
</dbReference>
<dbReference type="InterPro" id="IPR036249">
    <property type="entry name" value="Thioredoxin-like_sf"/>
</dbReference>
<dbReference type="PROSITE" id="PS51384">
    <property type="entry name" value="FAD_FR"/>
    <property type="match status" value="1"/>
</dbReference>
<protein>
    <recommendedName>
        <fullName evidence="5">Altered inheritance of mitochondria protein 32</fullName>
    </recommendedName>
</protein>
<dbReference type="Gene3D" id="2.40.30.10">
    <property type="entry name" value="Translation factors"/>
    <property type="match status" value="1"/>
</dbReference>
<dbReference type="InterPro" id="IPR008333">
    <property type="entry name" value="Cbr1-like_FAD-bd_dom"/>
</dbReference>
<evidence type="ECO:0000256" key="4">
    <source>
        <dbReference type="ARBA" id="ARBA00038208"/>
    </source>
</evidence>
<dbReference type="InterPro" id="IPR039261">
    <property type="entry name" value="FNR_nucleotide-bd"/>
</dbReference>
<evidence type="ECO:0000256" key="2">
    <source>
        <dbReference type="ARBA" id="ARBA00022630"/>
    </source>
</evidence>